<dbReference type="AlphaFoldDB" id="A0A4U1L560"/>
<dbReference type="OrthoDB" id="9806326at2"/>
<proteinExistence type="predicted"/>
<reference evidence="1 2" key="1">
    <citation type="submission" date="2019-04" db="EMBL/GenBank/DDBJ databases">
        <authorList>
            <person name="Yang Y."/>
            <person name="Wei D."/>
        </authorList>
    </citation>
    <scope>NUCLEOTIDE SEQUENCE [LARGE SCALE GENOMIC DNA]</scope>
    <source>
        <strain evidence="1 2">L-1-4w-11</strain>
    </source>
</reference>
<comment type="caution">
    <text evidence="1">The sequence shown here is derived from an EMBL/GenBank/DDBJ whole genome shotgun (WGS) entry which is preliminary data.</text>
</comment>
<keyword evidence="2" id="KW-1185">Reference proteome</keyword>
<name>A0A4U1L560_9SPHN</name>
<organism evidence="1 2">
    <name type="scientific">Sphingomonas baiyangensis</name>
    <dbReference type="NCBI Taxonomy" id="2572576"/>
    <lineage>
        <taxon>Bacteria</taxon>
        <taxon>Pseudomonadati</taxon>
        <taxon>Pseudomonadota</taxon>
        <taxon>Alphaproteobacteria</taxon>
        <taxon>Sphingomonadales</taxon>
        <taxon>Sphingomonadaceae</taxon>
        <taxon>Sphingomonas</taxon>
    </lineage>
</organism>
<protein>
    <submittedName>
        <fullName evidence="1">TraB/GumN family protein</fullName>
    </submittedName>
</protein>
<dbReference type="Pfam" id="PF01963">
    <property type="entry name" value="TraB_PrgY_gumN"/>
    <property type="match status" value="1"/>
</dbReference>
<dbReference type="CDD" id="cd14789">
    <property type="entry name" value="Tiki"/>
    <property type="match status" value="1"/>
</dbReference>
<dbReference type="InterPro" id="IPR002816">
    <property type="entry name" value="TraB/PrgY/GumN_fam"/>
</dbReference>
<dbReference type="InterPro" id="IPR047111">
    <property type="entry name" value="YbaP-like"/>
</dbReference>
<gene>
    <name evidence="1" type="ORF">FBR43_15825</name>
</gene>
<dbReference type="PANTHER" id="PTHR40590:SF1">
    <property type="entry name" value="CYTOPLASMIC PROTEIN"/>
    <property type="match status" value="1"/>
</dbReference>
<dbReference type="PANTHER" id="PTHR40590">
    <property type="entry name" value="CYTOPLASMIC PROTEIN-RELATED"/>
    <property type="match status" value="1"/>
</dbReference>
<evidence type="ECO:0000313" key="1">
    <source>
        <dbReference type="EMBL" id="TKD52039.1"/>
    </source>
</evidence>
<accession>A0A4U1L560</accession>
<dbReference type="Proteomes" id="UP000309138">
    <property type="component" value="Unassembled WGS sequence"/>
</dbReference>
<dbReference type="EMBL" id="SWKR01000002">
    <property type="protein sequence ID" value="TKD52039.1"/>
    <property type="molecule type" value="Genomic_DNA"/>
</dbReference>
<evidence type="ECO:0000313" key="2">
    <source>
        <dbReference type="Proteomes" id="UP000309138"/>
    </source>
</evidence>
<sequence>MRWKLIGAGVDTVAAFACAGENPAPLGAASRGGQWRGLSTSRRFALSRAAMLRLALLALAALALASPVAPREPQPATPPLWVVRDADTVIWLFGSVHWLKPELGWFDARVRAAFDAADTLVLETPPADPAVARRVQDAIGKTSEGPTLPERLPPGYAAKLATALAELGYPEGAFDRVKPWLAATTLSVLPLRRQGYDPREGVEAVLTDAARRAGKPIIGLEPRAEQLGYFDDLPEEVQMAMLTRQLDNLDAATESTDRVLAAWVAGDAAVLGALVDDDQRQSSAAFTETILTRRNARWAAWIKARLAQPGQVFMAVGVGHLTGRDTVQRALARRGVRMARVQ</sequence>